<dbReference type="PANTHER" id="PTHR45657:SF1">
    <property type="entry name" value="CRAL-TRIO DOMAIN-CONTAINING PROTEIN YKL091C-RELATED"/>
    <property type="match status" value="1"/>
</dbReference>
<accession>A0A4S4L344</accession>
<dbReference type="OrthoDB" id="1434354at2759"/>
<dbReference type="Gene3D" id="1.10.8.20">
    <property type="entry name" value="N-terminal domain of phosphatidylinositol transfer protein sec14p"/>
    <property type="match status" value="1"/>
</dbReference>
<dbReference type="Proteomes" id="UP000308199">
    <property type="component" value="Unassembled WGS sequence"/>
</dbReference>
<dbReference type="AlphaFoldDB" id="A0A4S4L344"/>
<dbReference type="CDD" id="cd00170">
    <property type="entry name" value="SEC14"/>
    <property type="match status" value="1"/>
</dbReference>
<dbReference type="SMART" id="SM00516">
    <property type="entry name" value="SEC14"/>
    <property type="match status" value="1"/>
</dbReference>
<dbReference type="Pfam" id="PF00650">
    <property type="entry name" value="CRAL_TRIO"/>
    <property type="match status" value="1"/>
</dbReference>
<keyword evidence="3" id="KW-1185">Reference proteome</keyword>
<dbReference type="InterPro" id="IPR051026">
    <property type="entry name" value="PI/PC_transfer"/>
</dbReference>
<reference evidence="2 3" key="1">
    <citation type="submission" date="2019-02" db="EMBL/GenBank/DDBJ databases">
        <title>Genome sequencing of the rare red list fungi Phellinidium pouzarii.</title>
        <authorList>
            <person name="Buettner E."/>
            <person name="Kellner H."/>
        </authorList>
    </citation>
    <scope>NUCLEOTIDE SEQUENCE [LARGE SCALE GENOMIC DNA]</scope>
    <source>
        <strain evidence="2 3">DSM 108285</strain>
    </source>
</reference>
<comment type="caution">
    <text evidence="2">The sequence shown here is derived from an EMBL/GenBank/DDBJ whole genome shotgun (WGS) entry which is preliminary data.</text>
</comment>
<sequence length="250" mass="28444">MPLILSYATPVRFLRARKWDVAAAKQMLLDVEKWRKEIDADHIAKNFDFYERAEVIKYYPQYYHKQDKDGRPLYIERLGLINIAEMRKITTQERQIKALVREYEKFIDERLPACSEAVGHPVETSCTILDLKNVGIKAFWDVKGYVQEATKIGQNYYPETMGKFYIINSPWMFATVWSVVKAWLDPVTVEKIKILSGDGKKELLTQIPAENLPVEFGGLCACPGGCAMSDAGPWNPETTAIVSEGAGITQ</sequence>
<proteinExistence type="predicted"/>
<dbReference type="InterPro" id="IPR036865">
    <property type="entry name" value="CRAL-TRIO_dom_sf"/>
</dbReference>
<dbReference type="InterPro" id="IPR001251">
    <property type="entry name" value="CRAL-TRIO_dom"/>
</dbReference>
<protein>
    <recommendedName>
        <fullName evidence="1">CRAL-TRIO domain-containing protein</fullName>
    </recommendedName>
</protein>
<evidence type="ECO:0000313" key="2">
    <source>
        <dbReference type="EMBL" id="THH05806.1"/>
    </source>
</evidence>
<dbReference type="InterPro" id="IPR011074">
    <property type="entry name" value="CRAL/TRIO_N_dom"/>
</dbReference>
<dbReference type="EMBL" id="SGPK01000236">
    <property type="protein sequence ID" value="THH05806.1"/>
    <property type="molecule type" value="Genomic_DNA"/>
</dbReference>
<evidence type="ECO:0000313" key="3">
    <source>
        <dbReference type="Proteomes" id="UP000308199"/>
    </source>
</evidence>
<dbReference type="SUPFAM" id="SSF52087">
    <property type="entry name" value="CRAL/TRIO domain"/>
    <property type="match status" value="1"/>
</dbReference>
<dbReference type="SMART" id="SM01100">
    <property type="entry name" value="CRAL_TRIO_N"/>
    <property type="match status" value="1"/>
</dbReference>
<dbReference type="SUPFAM" id="SSF46938">
    <property type="entry name" value="CRAL/TRIO N-terminal domain"/>
    <property type="match status" value="1"/>
</dbReference>
<dbReference type="Gene3D" id="3.40.525.10">
    <property type="entry name" value="CRAL-TRIO lipid binding domain"/>
    <property type="match status" value="1"/>
</dbReference>
<gene>
    <name evidence="2" type="ORF">EW145_g4537</name>
</gene>
<dbReference type="PROSITE" id="PS50191">
    <property type="entry name" value="CRAL_TRIO"/>
    <property type="match status" value="1"/>
</dbReference>
<dbReference type="InterPro" id="IPR036273">
    <property type="entry name" value="CRAL/TRIO_N_dom_sf"/>
</dbReference>
<name>A0A4S4L344_9AGAM</name>
<evidence type="ECO:0000259" key="1">
    <source>
        <dbReference type="PROSITE" id="PS50191"/>
    </source>
</evidence>
<feature type="domain" description="CRAL-TRIO" evidence="1">
    <location>
        <begin position="51"/>
        <end position="224"/>
    </location>
</feature>
<dbReference type="Pfam" id="PF03765">
    <property type="entry name" value="CRAL_TRIO_N"/>
    <property type="match status" value="1"/>
</dbReference>
<organism evidence="2 3">
    <name type="scientific">Phellinidium pouzarii</name>
    <dbReference type="NCBI Taxonomy" id="167371"/>
    <lineage>
        <taxon>Eukaryota</taxon>
        <taxon>Fungi</taxon>
        <taxon>Dikarya</taxon>
        <taxon>Basidiomycota</taxon>
        <taxon>Agaricomycotina</taxon>
        <taxon>Agaricomycetes</taxon>
        <taxon>Hymenochaetales</taxon>
        <taxon>Hymenochaetaceae</taxon>
        <taxon>Phellinidium</taxon>
    </lineage>
</organism>
<dbReference type="PANTHER" id="PTHR45657">
    <property type="entry name" value="CRAL-TRIO DOMAIN-CONTAINING PROTEIN YKL091C-RELATED"/>
    <property type="match status" value="1"/>
</dbReference>